<protein>
    <submittedName>
        <fullName evidence="2">Uncharacterized protein</fullName>
    </submittedName>
</protein>
<dbReference type="NCBIfam" id="TIGR03715">
    <property type="entry name" value="KxYKxGKxW"/>
    <property type="match status" value="1"/>
</dbReference>
<gene>
    <name evidence="2" type="ORF">GIX81_11230</name>
</gene>
<feature type="non-terminal residue" evidence="2">
    <location>
        <position position="46"/>
    </location>
</feature>
<organism evidence="2 3">
    <name type="scientific">Limosilactobacillus reuteri</name>
    <name type="common">Lactobacillus reuteri</name>
    <dbReference type="NCBI Taxonomy" id="1598"/>
    <lineage>
        <taxon>Bacteria</taxon>
        <taxon>Bacillati</taxon>
        <taxon>Bacillota</taxon>
        <taxon>Bacilli</taxon>
        <taxon>Lactobacillales</taxon>
        <taxon>Lactobacillaceae</taxon>
        <taxon>Limosilactobacillus</taxon>
    </lineage>
</organism>
<accession>A0A6L5P7P4</accession>
<name>A0A6L5P7P4_LIMRT</name>
<evidence type="ECO:0000313" key="2">
    <source>
        <dbReference type="EMBL" id="MRH09969.1"/>
    </source>
</evidence>
<reference evidence="2 3" key="1">
    <citation type="submission" date="2019-11" db="EMBL/GenBank/DDBJ databases">
        <title>Draft genome sequence of 12 host-associated Lactobacillus reuteri rodent strains.</title>
        <authorList>
            <person name="Zhang S."/>
            <person name="Ozcam M."/>
            <person name="Van Pijkeren J.P."/>
        </authorList>
    </citation>
    <scope>NUCLEOTIDE SEQUENCE [LARGE SCALE GENOMIC DNA]</scope>
    <source>
        <strain evidence="2 3">Lr4020</strain>
    </source>
</reference>
<sequence length="46" mass="5038">MSVYKHYKMFKKGKNWCCMAIATLSVAVGTLSISQHNVNADTTGSD</sequence>
<dbReference type="Proteomes" id="UP000472879">
    <property type="component" value="Unassembled WGS sequence"/>
</dbReference>
<comment type="caution">
    <text evidence="2">The sequence shown here is derived from an EMBL/GenBank/DDBJ whole genome shotgun (WGS) entry which is preliminary data.</text>
</comment>
<dbReference type="InterPro" id="IPR022263">
    <property type="entry name" value="KxYKxGKxW"/>
</dbReference>
<evidence type="ECO:0000313" key="3">
    <source>
        <dbReference type="Proteomes" id="UP000472879"/>
    </source>
</evidence>
<dbReference type="EMBL" id="WJNA01000053">
    <property type="protein sequence ID" value="MRH09969.1"/>
    <property type="molecule type" value="Genomic_DNA"/>
</dbReference>
<dbReference type="RefSeq" id="WP_191991313.1">
    <property type="nucleotide sequence ID" value="NZ_WJNA01000053.1"/>
</dbReference>
<dbReference type="AlphaFoldDB" id="A0A6L5P7P4"/>
<dbReference type="Pfam" id="PF19258">
    <property type="entry name" value="KxYKxGKxW_sig"/>
    <property type="match status" value="1"/>
</dbReference>
<keyword evidence="1" id="KW-0732">Signal</keyword>
<evidence type="ECO:0000256" key="1">
    <source>
        <dbReference type="ARBA" id="ARBA00022729"/>
    </source>
</evidence>
<proteinExistence type="predicted"/>